<evidence type="ECO:0000256" key="8">
    <source>
        <dbReference type="ARBA" id="ARBA00023125"/>
    </source>
</evidence>
<dbReference type="GO" id="GO:0003677">
    <property type="term" value="F:DNA binding"/>
    <property type="evidence" value="ECO:0007669"/>
    <property type="project" value="UniProtKB-KW"/>
</dbReference>
<evidence type="ECO:0000313" key="13">
    <source>
        <dbReference type="Proteomes" id="UP001255696"/>
    </source>
</evidence>
<name>A0AAW8TT39_9ENTE</name>
<accession>A0AAW8TT39</accession>
<dbReference type="RefSeq" id="WP_311897886.1">
    <property type="nucleotide sequence ID" value="NZ_CP184653.1"/>
</dbReference>
<evidence type="ECO:0000256" key="9">
    <source>
        <dbReference type="ARBA" id="ARBA00023204"/>
    </source>
</evidence>
<protein>
    <submittedName>
        <fullName evidence="12">PD-(D/E)XK nuclease family protein</fullName>
    </submittedName>
</protein>
<dbReference type="EMBL" id="JARQBI010000018">
    <property type="protein sequence ID" value="MDT2797190.1"/>
    <property type="molecule type" value="Genomic_DNA"/>
</dbReference>
<keyword evidence="4" id="KW-0378">Hydrolase</keyword>
<comment type="caution">
    <text evidence="12">The sequence shown here is derived from an EMBL/GenBank/DDBJ whole genome shotgun (WGS) entry which is preliminary data.</text>
</comment>
<sequence>MVLLTLQFIYGDGTSNHLTSLMQKAQQHLAQPNHQVIFIVPNYNKFEREIEILKAYQQLENTREFSSTNLQIFSFQRLAWFYTQKLPVAIHHPLQSVTKEMILRQVLIETSEQLRIYRGEIMNQGFIQQVLDLFNEFENGRIQMQQLQVSNESTQHAELADKLAELQIIYQAFVQKCLDFDFHYETVYQQFLNILAELSSETSTKLTVNEKQQLKAEFGHTLFIVTGFSDFSSEEFELLQHFMGYGQLCIDLLIDNPKKDLSPLDVFYPTSQTYQRLIEMAKENQCKILLDEKVKEPANEWQQTIHQIWMNANQNAQFDITQAQTFSIARVENPQEELRRVAVKIKQLIQQEQGNLRLRDIQIFAPDLSIYQPFLQYTFDEAGIPFFVDTPQLMNQHPLTDLLKSLFAFHKYHFRFTDVLHFFKTELFILDDLLEQEDLQLGHLQMRRMIDELENVVLAYHYQGNDWVKEEDWVLPHYNFEDEKDISEEIKSLQLQVNQLRQAFQQNVTPFVQKLKSFQTFGEAITTLYQWFIDCHIDREILYFRDEELANGHLEKARLHEQSWQALMDIFDQFYDIFKDTPFELDLFEAILFSAIDNYEFSQIPATIDQLKVNRLELIRANQTKVSFILGLKEGAFPRKFENKTLLSDEERDILANQLEHAQQLGANSKSQSLKESFIAYNAWLSGSQQVYLSYPMNYDNSQNLKPSFYLSRLAKQLNLNIETYTAIQPQVEPSDYLVSPRALIRQLNVLYRLTQESKQALPTVWEQLKDYLLKSNQATLAKQIFRSLNYRNTATSLAPEQPSQLYQNNLYSSISSLETFYSCQYRYFLNYGLKVRERQEQILSPALTGSYFHDALDQIVQQIISQTEPLTQEKQAELLEKVLIKLLGDSRYEIFARSKRMVYIRQQLEKTIKQMYWVIRNQQERGLMQFKQTELVFGHLAGTREAHAKGLTIDLNDKHHLHLRGKIDRIDLFNRPEEAYVSVVDYKSGNKQFDLTEFYNGLSMQLITYLEVAINYVKEELKRDDIKPLGAYYLHVYRPKRKFEEATETDLLKKYKYEGLFISEEQAFEVMDAQLEAKENSYVFPLRKNKDGQLGIVSQSKNKFYTNDEMKQLFDINHRNMQQAGNTIYEGKLEINPSLHNNKRACQTCPFKSICQFDALLPENRYRIIEKAVRDEILTKEDAPNA</sequence>
<evidence type="ECO:0000259" key="10">
    <source>
        <dbReference type="Pfam" id="PF12705"/>
    </source>
</evidence>
<dbReference type="PANTHER" id="PTHR30591:SF1">
    <property type="entry name" value="RECBCD ENZYME SUBUNIT RECC"/>
    <property type="match status" value="1"/>
</dbReference>
<dbReference type="GO" id="GO:0004527">
    <property type="term" value="F:exonuclease activity"/>
    <property type="evidence" value="ECO:0007669"/>
    <property type="project" value="UniProtKB-KW"/>
</dbReference>
<evidence type="ECO:0000256" key="2">
    <source>
        <dbReference type="ARBA" id="ARBA00022741"/>
    </source>
</evidence>
<keyword evidence="3" id="KW-0227">DNA damage</keyword>
<dbReference type="GO" id="GO:0006310">
    <property type="term" value="P:DNA recombination"/>
    <property type="evidence" value="ECO:0007669"/>
    <property type="project" value="TreeGrafter"/>
</dbReference>
<dbReference type="Gene3D" id="3.40.50.300">
    <property type="entry name" value="P-loop containing nucleotide triphosphate hydrolases"/>
    <property type="match status" value="4"/>
</dbReference>
<keyword evidence="9" id="KW-0234">DNA repair</keyword>
<dbReference type="InterPro" id="IPR038726">
    <property type="entry name" value="PDDEXK_AddAB-type"/>
</dbReference>
<proteinExistence type="predicted"/>
<keyword evidence="5" id="KW-0347">Helicase</keyword>
<evidence type="ECO:0000256" key="4">
    <source>
        <dbReference type="ARBA" id="ARBA00022801"/>
    </source>
</evidence>
<organism evidence="12 13">
    <name type="scientific">Enterococcus cecorum</name>
    <dbReference type="NCBI Taxonomy" id="44008"/>
    <lineage>
        <taxon>Bacteria</taxon>
        <taxon>Bacillati</taxon>
        <taxon>Bacillota</taxon>
        <taxon>Bacilli</taxon>
        <taxon>Lactobacillales</taxon>
        <taxon>Enterococcaceae</taxon>
        <taxon>Enterococcus</taxon>
    </lineage>
</organism>
<dbReference type="InterPro" id="IPR011604">
    <property type="entry name" value="PDDEXK-like_dom_sf"/>
</dbReference>
<keyword evidence="7" id="KW-0067">ATP-binding</keyword>
<dbReference type="GO" id="GO:0006281">
    <property type="term" value="P:DNA repair"/>
    <property type="evidence" value="ECO:0007669"/>
    <property type="project" value="UniProtKB-KW"/>
</dbReference>
<dbReference type="InterPro" id="IPR049035">
    <property type="entry name" value="ADDB_N"/>
</dbReference>
<reference evidence="12" key="1">
    <citation type="submission" date="2023-03" db="EMBL/GenBank/DDBJ databases">
        <authorList>
            <person name="Shen W."/>
            <person name="Cai J."/>
        </authorList>
    </citation>
    <scope>NUCLEOTIDE SEQUENCE</scope>
    <source>
        <strain evidence="12">B245-2</strain>
    </source>
</reference>
<feature type="domain" description="ATP-dependent helicase/deoxyribonuclease subunit B N-terminal" evidence="11">
    <location>
        <begin position="8"/>
        <end position="296"/>
    </location>
</feature>
<dbReference type="AlphaFoldDB" id="A0AAW8TT39"/>
<dbReference type="InterPro" id="IPR027417">
    <property type="entry name" value="P-loop_NTPase"/>
</dbReference>
<keyword evidence="6" id="KW-0269">Exonuclease</keyword>
<dbReference type="Pfam" id="PF21445">
    <property type="entry name" value="ADDB_N"/>
    <property type="match status" value="1"/>
</dbReference>
<dbReference type="Proteomes" id="UP001255696">
    <property type="component" value="Unassembled WGS sequence"/>
</dbReference>
<evidence type="ECO:0000256" key="5">
    <source>
        <dbReference type="ARBA" id="ARBA00022806"/>
    </source>
</evidence>
<dbReference type="PANTHER" id="PTHR30591">
    <property type="entry name" value="RECBCD ENZYME SUBUNIT RECC"/>
    <property type="match status" value="1"/>
</dbReference>
<dbReference type="GO" id="GO:0004386">
    <property type="term" value="F:helicase activity"/>
    <property type="evidence" value="ECO:0007669"/>
    <property type="project" value="UniProtKB-KW"/>
</dbReference>
<evidence type="ECO:0000256" key="7">
    <source>
        <dbReference type="ARBA" id="ARBA00022840"/>
    </source>
</evidence>
<keyword evidence="8" id="KW-0238">DNA-binding</keyword>
<evidence type="ECO:0000313" key="12">
    <source>
        <dbReference type="EMBL" id="MDT2797190.1"/>
    </source>
</evidence>
<keyword evidence="1" id="KW-0540">Nuclease</keyword>
<feature type="domain" description="PD-(D/E)XK endonuclease-like" evidence="10">
    <location>
        <begin position="814"/>
        <end position="1157"/>
    </location>
</feature>
<gene>
    <name evidence="12" type="ORF">P7H47_08040</name>
</gene>
<evidence type="ECO:0000256" key="1">
    <source>
        <dbReference type="ARBA" id="ARBA00022722"/>
    </source>
</evidence>
<dbReference type="Pfam" id="PF12705">
    <property type="entry name" value="PDDEXK_1"/>
    <property type="match status" value="1"/>
</dbReference>
<evidence type="ECO:0000259" key="11">
    <source>
        <dbReference type="Pfam" id="PF21445"/>
    </source>
</evidence>
<evidence type="ECO:0000256" key="3">
    <source>
        <dbReference type="ARBA" id="ARBA00022763"/>
    </source>
</evidence>
<keyword evidence="2" id="KW-0547">Nucleotide-binding</keyword>
<dbReference type="SUPFAM" id="SSF52540">
    <property type="entry name" value="P-loop containing nucleoside triphosphate hydrolases"/>
    <property type="match status" value="1"/>
</dbReference>
<dbReference type="Gene3D" id="3.90.320.10">
    <property type="match status" value="1"/>
</dbReference>
<evidence type="ECO:0000256" key="6">
    <source>
        <dbReference type="ARBA" id="ARBA00022839"/>
    </source>
</evidence>
<dbReference type="GO" id="GO:0005524">
    <property type="term" value="F:ATP binding"/>
    <property type="evidence" value="ECO:0007669"/>
    <property type="project" value="UniProtKB-KW"/>
</dbReference>